<evidence type="ECO:0000259" key="1">
    <source>
        <dbReference type="PROSITE" id="PS50835"/>
    </source>
</evidence>
<dbReference type="Gene3D" id="2.60.40.10">
    <property type="entry name" value="Immunoglobulins"/>
    <property type="match status" value="1"/>
</dbReference>
<dbReference type="SUPFAM" id="SSF48726">
    <property type="entry name" value="Immunoglobulin"/>
    <property type="match status" value="1"/>
</dbReference>
<reference evidence="2" key="1">
    <citation type="submission" date="2025-08" db="UniProtKB">
        <authorList>
            <consortium name="Ensembl"/>
        </authorList>
    </citation>
    <scope>IDENTIFICATION</scope>
</reference>
<sequence length="168" mass="18023">MLILGVRSQPVVTQEPSVFMSPGGATTLTCSLSTGAITSGNYPGWFQQKPGAVPRQLIYNTNNRPSGIPARFSGSISSSDAALTITGVQVEDDADYYCVVWTGSAHHKSGTFVWGSVLGNHLQCTSKDWHLPTGWQGTAKHTAANPCGKLKLRLEYGRQLRKGADRGM</sequence>
<dbReference type="PROSITE" id="PS50835">
    <property type="entry name" value="IG_LIKE"/>
    <property type="match status" value="1"/>
</dbReference>
<evidence type="ECO:0000313" key="3">
    <source>
        <dbReference type="Proteomes" id="UP000694393"/>
    </source>
</evidence>
<name>A0A8C8S6S6_9SAUR</name>
<dbReference type="Pfam" id="PF07686">
    <property type="entry name" value="V-set"/>
    <property type="match status" value="1"/>
</dbReference>
<organism evidence="2 3">
    <name type="scientific">Pelusios castaneus</name>
    <name type="common">West African mud turtle</name>
    <dbReference type="NCBI Taxonomy" id="367368"/>
    <lineage>
        <taxon>Eukaryota</taxon>
        <taxon>Metazoa</taxon>
        <taxon>Chordata</taxon>
        <taxon>Craniata</taxon>
        <taxon>Vertebrata</taxon>
        <taxon>Euteleostomi</taxon>
        <taxon>Archelosauria</taxon>
        <taxon>Testudinata</taxon>
        <taxon>Testudines</taxon>
        <taxon>Pleurodira</taxon>
        <taxon>Pelomedusidae</taxon>
        <taxon>Pelusios</taxon>
    </lineage>
</organism>
<dbReference type="AlphaFoldDB" id="A0A8C8S6S6"/>
<accession>A0A8C8S6S6</accession>
<feature type="domain" description="Ig-like" evidence="1">
    <location>
        <begin position="10"/>
        <end position="100"/>
    </location>
</feature>
<dbReference type="SMART" id="SM00409">
    <property type="entry name" value="IG"/>
    <property type="match status" value="1"/>
</dbReference>
<dbReference type="InterPro" id="IPR013783">
    <property type="entry name" value="Ig-like_fold"/>
</dbReference>
<dbReference type="InterPro" id="IPR003599">
    <property type="entry name" value="Ig_sub"/>
</dbReference>
<dbReference type="InterPro" id="IPR036179">
    <property type="entry name" value="Ig-like_dom_sf"/>
</dbReference>
<dbReference type="InterPro" id="IPR050150">
    <property type="entry name" value="IgV_Light_Chain"/>
</dbReference>
<dbReference type="InterPro" id="IPR013106">
    <property type="entry name" value="Ig_V-set"/>
</dbReference>
<dbReference type="Proteomes" id="UP000694393">
    <property type="component" value="Unplaced"/>
</dbReference>
<reference evidence="2" key="2">
    <citation type="submission" date="2025-09" db="UniProtKB">
        <authorList>
            <consortium name="Ensembl"/>
        </authorList>
    </citation>
    <scope>IDENTIFICATION</scope>
</reference>
<dbReference type="SMART" id="SM00406">
    <property type="entry name" value="IGv"/>
    <property type="match status" value="1"/>
</dbReference>
<keyword evidence="3" id="KW-1185">Reference proteome</keyword>
<evidence type="ECO:0000313" key="2">
    <source>
        <dbReference type="Ensembl" id="ENSPCEP00000016048.1"/>
    </source>
</evidence>
<dbReference type="InterPro" id="IPR007110">
    <property type="entry name" value="Ig-like_dom"/>
</dbReference>
<dbReference type="Ensembl" id="ENSPCET00000016615.1">
    <property type="protein sequence ID" value="ENSPCEP00000016048.1"/>
    <property type="gene ID" value="ENSPCEG00000012644.1"/>
</dbReference>
<proteinExistence type="predicted"/>
<dbReference type="PANTHER" id="PTHR23267">
    <property type="entry name" value="IMMUNOGLOBULIN LIGHT CHAIN"/>
    <property type="match status" value="1"/>
</dbReference>
<protein>
    <recommendedName>
        <fullName evidence="1">Ig-like domain-containing protein</fullName>
    </recommendedName>
</protein>